<dbReference type="Pfam" id="PF03466">
    <property type="entry name" value="LysR_substrate"/>
    <property type="match status" value="1"/>
</dbReference>
<dbReference type="GO" id="GO:0000976">
    <property type="term" value="F:transcription cis-regulatory region binding"/>
    <property type="evidence" value="ECO:0007669"/>
    <property type="project" value="TreeGrafter"/>
</dbReference>
<dbReference type="EMBL" id="FWXI01000028">
    <property type="protein sequence ID" value="SMD12311.1"/>
    <property type="molecule type" value="Genomic_DNA"/>
</dbReference>
<evidence type="ECO:0000256" key="3">
    <source>
        <dbReference type="ARBA" id="ARBA00023125"/>
    </source>
</evidence>
<dbReference type="AlphaFoldDB" id="A0A1W2ERJ7"/>
<dbReference type="InterPro" id="IPR000847">
    <property type="entry name" value="LysR_HTH_N"/>
</dbReference>
<evidence type="ECO:0000256" key="1">
    <source>
        <dbReference type="ARBA" id="ARBA00009437"/>
    </source>
</evidence>
<dbReference type="PROSITE" id="PS50931">
    <property type="entry name" value="HTH_LYSR"/>
    <property type="match status" value="1"/>
</dbReference>
<dbReference type="PANTHER" id="PTHR30126">
    <property type="entry name" value="HTH-TYPE TRANSCRIPTIONAL REGULATOR"/>
    <property type="match status" value="1"/>
</dbReference>
<dbReference type="InterPro" id="IPR036388">
    <property type="entry name" value="WH-like_DNA-bd_sf"/>
</dbReference>
<dbReference type="SUPFAM" id="SSF46785">
    <property type="entry name" value="Winged helix' DNA-binding domain"/>
    <property type="match status" value="1"/>
</dbReference>
<keyword evidence="4" id="KW-0804">Transcription</keyword>
<proteinExistence type="inferred from homology"/>
<dbReference type="Gene3D" id="1.10.10.10">
    <property type="entry name" value="Winged helix-like DNA-binding domain superfamily/Winged helix DNA-binding domain"/>
    <property type="match status" value="1"/>
</dbReference>
<dbReference type="SUPFAM" id="SSF53850">
    <property type="entry name" value="Periplasmic binding protein-like II"/>
    <property type="match status" value="1"/>
</dbReference>
<evidence type="ECO:0000259" key="5">
    <source>
        <dbReference type="PROSITE" id="PS50931"/>
    </source>
</evidence>
<feature type="domain" description="HTH lysR-type" evidence="5">
    <location>
        <begin position="1"/>
        <end position="58"/>
    </location>
</feature>
<organism evidence="6 7">
    <name type="scientific">Sporomusa malonica</name>
    <dbReference type="NCBI Taxonomy" id="112901"/>
    <lineage>
        <taxon>Bacteria</taxon>
        <taxon>Bacillati</taxon>
        <taxon>Bacillota</taxon>
        <taxon>Negativicutes</taxon>
        <taxon>Selenomonadales</taxon>
        <taxon>Sporomusaceae</taxon>
        <taxon>Sporomusa</taxon>
    </lineage>
</organism>
<dbReference type="Pfam" id="PF00126">
    <property type="entry name" value="HTH_1"/>
    <property type="match status" value="1"/>
</dbReference>
<evidence type="ECO:0000256" key="2">
    <source>
        <dbReference type="ARBA" id="ARBA00023015"/>
    </source>
</evidence>
<dbReference type="Proteomes" id="UP000192738">
    <property type="component" value="Unassembled WGS sequence"/>
</dbReference>
<dbReference type="FunFam" id="1.10.10.10:FF:000001">
    <property type="entry name" value="LysR family transcriptional regulator"/>
    <property type="match status" value="1"/>
</dbReference>
<gene>
    <name evidence="6" type="ORF">SAMN04488500_12853</name>
</gene>
<dbReference type="RefSeq" id="WP_084578142.1">
    <property type="nucleotide sequence ID" value="NZ_CP155572.1"/>
</dbReference>
<dbReference type="Gene3D" id="3.40.190.290">
    <property type="match status" value="1"/>
</dbReference>
<dbReference type="InterPro" id="IPR005119">
    <property type="entry name" value="LysR_subst-bd"/>
</dbReference>
<keyword evidence="2" id="KW-0805">Transcription regulation</keyword>
<dbReference type="PANTHER" id="PTHR30126:SF100">
    <property type="entry name" value="LYSR-FAMILY TRANSCRIPTIONAL REGULATOR"/>
    <property type="match status" value="1"/>
</dbReference>
<reference evidence="6 7" key="1">
    <citation type="submission" date="2017-04" db="EMBL/GenBank/DDBJ databases">
        <authorList>
            <person name="Afonso C.L."/>
            <person name="Miller P.J."/>
            <person name="Scott M.A."/>
            <person name="Spackman E."/>
            <person name="Goraichik I."/>
            <person name="Dimitrov K.M."/>
            <person name="Suarez D.L."/>
            <person name="Swayne D.E."/>
        </authorList>
    </citation>
    <scope>NUCLEOTIDE SEQUENCE [LARGE SCALE GENOMIC DNA]</scope>
    <source>
        <strain evidence="6 7">DSM 5090</strain>
    </source>
</reference>
<dbReference type="GO" id="GO:0003700">
    <property type="term" value="F:DNA-binding transcription factor activity"/>
    <property type="evidence" value="ECO:0007669"/>
    <property type="project" value="InterPro"/>
</dbReference>
<dbReference type="CDD" id="cd05466">
    <property type="entry name" value="PBP2_LTTR_substrate"/>
    <property type="match status" value="1"/>
</dbReference>
<accession>A0A1W2ERJ7</accession>
<sequence>MEFRLLKTFVTTTKLSSFTKAANDLGYAQSTVTNQIQALEEELGTMLFERLGKQIKLTKDGEHLYAYANQILKLSDEAKDLISSSLIPKGSLIIGTAESLCLHRLPGVFNTFRSRYPKVEINLHFDTGSDYRTLLRKNTIDIVFFLDVPCNENDLITHVLFEEPMAVIAAPNHPLAKKRQVIPHDLSGQSLILTANGCSYRRIFESILAQIGAKPASVMGVSSNEVIKRFVCDGWGIGFLPHVVVSQELKNNQLIALPWAGPAFAIKAQLIYHKDKWISPALRAFIDITLTAFKTAGT</sequence>
<evidence type="ECO:0000256" key="4">
    <source>
        <dbReference type="ARBA" id="ARBA00023163"/>
    </source>
</evidence>
<keyword evidence="7" id="KW-1185">Reference proteome</keyword>
<dbReference type="STRING" id="112901.SAMN04488500_12853"/>
<protein>
    <submittedName>
        <fullName evidence="6">Transcriptional regulator, LysR family</fullName>
    </submittedName>
</protein>
<evidence type="ECO:0000313" key="6">
    <source>
        <dbReference type="EMBL" id="SMD12311.1"/>
    </source>
</evidence>
<name>A0A1W2ERJ7_9FIRM</name>
<comment type="similarity">
    <text evidence="1">Belongs to the LysR transcriptional regulatory family.</text>
</comment>
<dbReference type="PRINTS" id="PR00039">
    <property type="entry name" value="HTHLYSR"/>
</dbReference>
<evidence type="ECO:0000313" key="7">
    <source>
        <dbReference type="Proteomes" id="UP000192738"/>
    </source>
</evidence>
<dbReference type="InterPro" id="IPR036390">
    <property type="entry name" value="WH_DNA-bd_sf"/>
</dbReference>
<dbReference type="OrthoDB" id="1684752at2"/>
<keyword evidence="3" id="KW-0238">DNA-binding</keyword>